<proteinExistence type="predicted"/>
<reference evidence="2" key="1">
    <citation type="journal article" date="2019" name="Int. J. Syst. Evol. Microbiol.">
        <title>The Global Catalogue of Microorganisms (GCM) 10K type strain sequencing project: providing services to taxonomists for standard genome sequencing and annotation.</title>
        <authorList>
            <consortium name="The Broad Institute Genomics Platform"/>
            <consortium name="The Broad Institute Genome Sequencing Center for Infectious Disease"/>
            <person name="Wu L."/>
            <person name="Ma J."/>
        </authorList>
    </citation>
    <scope>NUCLEOTIDE SEQUENCE [LARGE SCALE GENOMIC DNA]</scope>
    <source>
        <strain evidence="2">JCM 30331</strain>
    </source>
</reference>
<comment type="caution">
    <text evidence="1">The sequence shown here is derived from an EMBL/GenBank/DDBJ whole genome shotgun (WGS) entry which is preliminary data.</text>
</comment>
<dbReference type="EMBL" id="BMPP01000014">
    <property type="protein sequence ID" value="GGK34506.1"/>
    <property type="molecule type" value="Genomic_DNA"/>
</dbReference>
<protein>
    <submittedName>
        <fullName evidence="1">Uncharacterized protein</fullName>
    </submittedName>
</protein>
<organism evidence="1 2">
    <name type="scientific">Deinococcus malanensis</name>
    <dbReference type="NCBI Taxonomy" id="1706855"/>
    <lineage>
        <taxon>Bacteria</taxon>
        <taxon>Thermotogati</taxon>
        <taxon>Deinococcota</taxon>
        <taxon>Deinococci</taxon>
        <taxon>Deinococcales</taxon>
        <taxon>Deinococcaceae</taxon>
        <taxon>Deinococcus</taxon>
    </lineage>
</organism>
<gene>
    <name evidence="1" type="ORF">GCM10008955_30660</name>
</gene>
<keyword evidence="2" id="KW-1185">Reference proteome</keyword>
<evidence type="ECO:0000313" key="2">
    <source>
        <dbReference type="Proteomes" id="UP000647587"/>
    </source>
</evidence>
<evidence type="ECO:0000313" key="1">
    <source>
        <dbReference type="EMBL" id="GGK34506.1"/>
    </source>
</evidence>
<dbReference type="Proteomes" id="UP000647587">
    <property type="component" value="Unassembled WGS sequence"/>
</dbReference>
<accession>A0ABQ2EZH8</accession>
<name>A0ABQ2EZH8_9DEIO</name>
<sequence>MLVRASNPSEKPFMRADGSHAIFSAGFRNRAYAEGVINPPPTPPISTLADVFDRADVVIPLPQGHVRAVVLPTELLAVHDPAVLLGLPEVLSARATLLDRPRLYGRLRPEPCYDEGLAVKVMAHMLAYLVRQPSWSGQVGQLRGRLTHFQMPSEWCFEQVIGLEVDTTAGPVPLELWTDPSWPGMLVLQPDGANLMCVGGSLPDDEAAGCAALSALLLGDRAEFDRCVTRGEVLPAALAP</sequence>